<proteinExistence type="predicted"/>
<accession>A0A2P5ESB2</accession>
<name>A0A2P5ESB2_TREOI</name>
<dbReference type="EMBL" id="JXTC01000106">
    <property type="protein sequence ID" value="PON88439.1"/>
    <property type="molecule type" value="Genomic_DNA"/>
</dbReference>
<reference evidence="2" key="1">
    <citation type="submission" date="2016-06" db="EMBL/GenBank/DDBJ databases">
        <title>Parallel loss of symbiosis genes in relatives of nitrogen-fixing non-legume Parasponia.</title>
        <authorList>
            <person name="Van Velzen R."/>
            <person name="Holmer R."/>
            <person name="Bu F."/>
            <person name="Rutten L."/>
            <person name="Van Zeijl A."/>
            <person name="Liu W."/>
            <person name="Santuari L."/>
            <person name="Cao Q."/>
            <person name="Sharma T."/>
            <person name="Shen D."/>
            <person name="Roswanjaya Y."/>
            <person name="Wardhani T."/>
            <person name="Kalhor M.S."/>
            <person name="Jansen J."/>
            <person name="Van den Hoogen J."/>
            <person name="Gungor B."/>
            <person name="Hartog M."/>
            <person name="Hontelez J."/>
            <person name="Verver J."/>
            <person name="Yang W.-C."/>
            <person name="Schijlen E."/>
            <person name="Repin R."/>
            <person name="Schilthuizen M."/>
            <person name="Schranz E."/>
            <person name="Heidstra R."/>
            <person name="Miyata K."/>
            <person name="Fedorova E."/>
            <person name="Kohlen W."/>
            <person name="Bisseling T."/>
            <person name="Smit S."/>
            <person name="Geurts R."/>
        </authorList>
    </citation>
    <scope>NUCLEOTIDE SEQUENCE [LARGE SCALE GENOMIC DNA]</scope>
    <source>
        <strain evidence="2">cv. RG33-2</strain>
    </source>
</reference>
<dbReference type="AlphaFoldDB" id="A0A2P5ESB2"/>
<dbReference type="OrthoDB" id="10503842at2759"/>
<sequence>MPPSQLTKPKLLLVFTPPTDVFFNFTAISTPFWYLTSLSETNQAQHIRSKWKV</sequence>
<dbReference type="Proteomes" id="UP000237000">
    <property type="component" value="Unassembled WGS sequence"/>
</dbReference>
<organism evidence="1 2">
    <name type="scientific">Trema orientale</name>
    <name type="common">Charcoal tree</name>
    <name type="synonym">Celtis orientalis</name>
    <dbReference type="NCBI Taxonomy" id="63057"/>
    <lineage>
        <taxon>Eukaryota</taxon>
        <taxon>Viridiplantae</taxon>
        <taxon>Streptophyta</taxon>
        <taxon>Embryophyta</taxon>
        <taxon>Tracheophyta</taxon>
        <taxon>Spermatophyta</taxon>
        <taxon>Magnoliopsida</taxon>
        <taxon>eudicotyledons</taxon>
        <taxon>Gunneridae</taxon>
        <taxon>Pentapetalae</taxon>
        <taxon>rosids</taxon>
        <taxon>fabids</taxon>
        <taxon>Rosales</taxon>
        <taxon>Cannabaceae</taxon>
        <taxon>Trema</taxon>
    </lineage>
</organism>
<dbReference type="InParanoid" id="A0A2P5ESB2"/>
<comment type="caution">
    <text evidence="1">The sequence shown here is derived from an EMBL/GenBank/DDBJ whole genome shotgun (WGS) entry which is preliminary data.</text>
</comment>
<evidence type="ECO:0000313" key="1">
    <source>
        <dbReference type="EMBL" id="PON88439.1"/>
    </source>
</evidence>
<protein>
    <submittedName>
        <fullName evidence="1">Uncharacterized protein</fullName>
    </submittedName>
</protein>
<gene>
    <name evidence="1" type="ORF">TorRG33x02_158050</name>
</gene>
<evidence type="ECO:0000313" key="2">
    <source>
        <dbReference type="Proteomes" id="UP000237000"/>
    </source>
</evidence>
<keyword evidence="2" id="KW-1185">Reference proteome</keyword>